<dbReference type="EMBL" id="DTKJ01000070">
    <property type="protein sequence ID" value="HGZ12545.1"/>
    <property type="molecule type" value="Genomic_DNA"/>
</dbReference>
<reference evidence="2" key="1">
    <citation type="journal article" date="2020" name="mSystems">
        <title>Genome- and Community-Level Interaction Insights into Carbon Utilization and Element Cycling Functions of Hydrothermarchaeota in Hydrothermal Sediment.</title>
        <authorList>
            <person name="Zhou Z."/>
            <person name="Liu Y."/>
            <person name="Xu W."/>
            <person name="Pan J."/>
            <person name="Luo Z.H."/>
            <person name="Li M."/>
        </authorList>
    </citation>
    <scope>NUCLEOTIDE SEQUENCE [LARGE SCALE GENOMIC DNA]</scope>
    <source>
        <strain evidence="2">SpSt-853</strain>
    </source>
</reference>
<accession>A0A7C5EXN3</accession>
<name>A0A7C5EXN3_9BACT</name>
<feature type="compositionally biased region" description="Low complexity" evidence="1">
    <location>
        <begin position="236"/>
        <end position="251"/>
    </location>
</feature>
<organism evidence="2">
    <name type="scientific">Desulfobacca acetoxidans</name>
    <dbReference type="NCBI Taxonomy" id="60893"/>
    <lineage>
        <taxon>Bacteria</taxon>
        <taxon>Pseudomonadati</taxon>
        <taxon>Thermodesulfobacteriota</taxon>
        <taxon>Desulfobaccia</taxon>
        <taxon>Desulfobaccales</taxon>
        <taxon>Desulfobaccaceae</taxon>
        <taxon>Desulfobacca</taxon>
    </lineage>
</organism>
<dbReference type="AlphaFoldDB" id="A0A7C5EXN3"/>
<proteinExistence type="predicted"/>
<feature type="region of interest" description="Disordered" evidence="1">
    <location>
        <begin position="230"/>
        <end position="261"/>
    </location>
</feature>
<evidence type="ECO:0000313" key="2">
    <source>
        <dbReference type="EMBL" id="HGZ12545.1"/>
    </source>
</evidence>
<evidence type="ECO:0000256" key="1">
    <source>
        <dbReference type="SAM" id="MobiDB-lite"/>
    </source>
</evidence>
<evidence type="ECO:0008006" key="3">
    <source>
        <dbReference type="Google" id="ProtNLM"/>
    </source>
</evidence>
<sequence length="261" mass="29671">MRTEWRNFAGHLILVGTVHGDPRGYERTVKLLEYLRPELITVEISPFSVRYRAAHQEKWRRLLEAALTQLPEGARKHPAIRRVAAQIEMPFEWRAAHDYGGKAGIPWRPIDLSVLARRHLPLYEKELLTPDNLKQLWKTPGYSLEEQVMAAYRQARRCLRPPGWRPSPDTGGLGCWRERTVAARLRRLANGRRVVHLGGWQHVVSWEDGGSLSDLLKDLGPVRLLLDESDALAGQSPEVKSSESSPGSSHGKPNRFHSLQP</sequence>
<gene>
    <name evidence="2" type="ORF">ENW48_10080</name>
</gene>
<comment type="caution">
    <text evidence="2">The sequence shown here is derived from an EMBL/GenBank/DDBJ whole genome shotgun (WGS) entry which is preliminary data.</text>
</comment>
<protein>
    <recommendedName>
        <fullName evidence="3">Haem-binding uptake Tiki superfamily ChaN domain-containing protein</fullName>
    </recommendedName>
</protein>